<protein>
    <submittedName>
        <fullName evidence="1">Uncharacterized protein</fullName>
    </submittedName>
</protein>
<evidence type="ECO:0000313" key="1">
    <source>
        <dbReference type="EMBL" id="KAH9416115.1"/>
    </source>
</evidence>
<organism evidence="1 2">
    <name type="scientific">Dermatophagoides pteronyssinus</name>
    <name type="common">European house dust mite</name>
    <dbReference type="NCBI Taxonomy" id="6956"/>
    <lineage>
        <taxon>Eukaryota</taxon>
        <taxon>Metazoa</taxon>
        <taxon>Ecdysozoa</taxon>
        <taxon>Arthropoda</taxon>
        <taxon>Chelicerata</taxon>
        <taxon>Arachnida</taxon>
        <taxon>Acari</taxon>
        <taxon>Acariformes</taxon>
        <taxon>Sarcoptiformes</taxon>
        <taxon>Astigmata</taxon>
        <taxon>Psoroptidia</taxon>
        <taxon>Analgoidea</taxon>
        <taxon>Pyroglyphidae</taxon>
        <taxon>Dermatophagoidinae</taxon>
        <taxon>Dermatophagoides</taxon>
    </lineage>
</organism>
<accession>A0ABQ8J167</accession>
<dbReference type="EMBL" id="NJHN03000095">
    <property type="protein sequence ID" value="KAH9416115.1"/>
    <property type="molecule type" value="Genomic_DNA"/>
</dbReference>
<comment type="caution">
    <text evidence="1">The sequence shown here is derived from an EMBL/GenBank/DDBJ whole genome shotgun (WGS) entry which is preliminary data.</text>
</comment>
<evidence type="ECO:0000313" key="2">
    <source>
        <dbReference type="Proteomes" id="UP000887458"/>
    </source>
</evidence>
<proteinExistence type="predicted"/>
<sequence>MLLFEEDRLCNEFSCLFDDDDDDNFDSFDGGDFTTLTVNCGGLFFGIKNNTLIGCRSEFGGSPLANSIAVIPNDQISAFES</sequence>
<reference evidence="1 2" key="2">
    <citation type="journal article" date="2022" name="Mol. Biol. Evol.">
        <title>Comparative Genomics Reveals Insights into the Divergent Evolution of Astigmatic Mites and Household Pest Adaptations.</title>
        <authorList>
            <person name="Xiong Q."/>
            <person name="Wan A.T."/>
            <person name="Liu X."/>
            <person name="Fung C.S."/>
            <person name="Xiao X."/>
            <person name="Malainual N."/>
            <person name="Hou J."/>
            <person name="Wang L."/>
            <person name="Wang M."/>
            <person name="Yang K.Y."/>
            <person name="Cui Y."/>
            <person name="Leung E.L."/>
            <person name="Nong W."/>
            <person name="Shin S.K."/>
            <person name="Au S.W."/>
            <person name="Jeong K.Y."/>
            <person name="Chew F.T."/>
            <person name="Hui J.H."/>
            <person name="Leung T.F."/>
            <person name="Tungtrongchitr A."/>
            <person name="Zhong N."/>
            <person name="Liu Z."/>
            <person name="Tsui S.K."/>
        </authorList>
    </citation>
    <scope>NUCLEOTIDE SEQUENCE [LARGE SCALE GENOMIC DNA]</scope>
    <source>
        <strain evidence="1">Derp</strain>
    </source>
</reference>
<keyword evidence="2" id="KW-1185">Reference proteome</keyword>
<name>A0ABQ8J167_DERPT</name>
<gene>
    <name evidence="1" type="ORF">DERP_000612</name>
</gene>
<reference evidence="1 2" key="1">
    <citation type="journal article" date="2018" name="J. Allergy Clin. Immunol.">
        <title>High-quality assembly of Dermatophagoides pteronyssinus genome and transcriptome reveals a wide range of novel allergens.</title>
        <authorList>
            <person name="Liu X.Y."/>
            <person name="Yang K.Y."/>
            <person name="Wang M.Q."/>
            <person name="Kwok J.S."/>
            <person name="Zeng X."/>
            <person name="Yang Z."/>
            <person name="Xiao X.J."/>
            <person name="Lau C.P."/>
            <person name="Li Y."/>
            <person name="Huang Z.M."/>
            <person name="Ba J.G."/>
            <person name="Yim A.K."/>
            <person name="Ouyang C.Y."/>
            <person name="Ngai S.M."/>
            <person name="Chan T.F."/>
            <person name="Leung E.L."/>
            <person name="Liu L."/>
            <person name="Liu Z.G."/>
            <person name="Tsui S.K."/>
        </authorList>
    </citation>
    <scope>NUCLEOTIDE SEQUENCE [LARGE SCALE GENOMIC DNA]</scope>
    <source>
        <strain evidence="1">Derp</strain>
    </source>
</reference>
<dbReference type="Proteomes" id="UP000887458">
    <property type="component" value="Unassembled WGS sequence"/>
</dbReference>